<evidence type="ECO:0000259" key="30">
    <source>
        <dbReference type="PROSITE" id="PS50070"/>
    </source>
</evidence>
<keyword evidence="19" id="KW-0393">Immunoglobulin domain</keyword>
<evidence type="ECO:0000259" key="28">
    <source>
        <dbReference type="PROSITE" id="PS50011"/>
    </source>
</evidence>
<dbReference type="PROSITE" id="PS50835">
    <property type="entry name" value="IG_LIKE"/>
    <property type="match status" value="1"/>
</dbReference>
<evidence type="ECO:0000256" key="12">
    <source>
        <dbReference type="ARBA" id="ARBA00022840"/>
    </source>
</evidence>
<dbReference type="InterPro" id="IPR018056">
    <property type="entry name" value="Kringle_CS"/>
</dbReference>
<keyword evidence="11" id="KW-0418">Kinase</keyword>
<feature type="chain" id="PRO_5040247622" description="receptor protein-tyrosine kinase" evidence="27">
    <location>
        <begin position="28"/>
        <end position="885"/>
    </location>
</feature>
<keyword evidence="23" id="KW-0460">Magnesium</keyword>
<feature type="domain" description="FZ" evidence="29">
    <location>
        <begin position="245"/>
        <end position="389"/>
    </location>
</feature>
<dbReference type="CDD" id="cd00108">
    <property type="entry name" value="KR"/>
    <property type="match status" value="1"/>
</dbReference>
<feature type="active site" description="Proton acceptor" evidence="21">
    <location>
        <position position="724"/>
    </location>
</feature>
<dbReference type="InterPro" id="IPR011009">
    <property type="entry name" value="Kinase-like_dom_sf"/>
</dbReference>
<keyword evidence="17" id="KW-0675">Receptor</keyword>
<sequence length="885" mass="99600">MNALTSYHLIPLFYIWFAFILLSTSTGEELPTIIVGPKTLITLAGENITLSCATAPNNDSALLISWQRNGQSISLSKHRQTLVHHPENGSISTLHLDHVSELDEGVYQCTARNEIGLDISRPARLTVQYAAKITGGQRFVYNVTVGTKVPIECNARGQPPPKLELLVENDSLLDKDKDHFSNVFIQFNATKNTNITCRASNFLVPLNHSVEDTKIYEIYVQQIDEPIAELESIELDVEEQEKSKTPNGYCAPYLGQICRNHVPKNSLVFYNLSDADDFAANINEEIVSSLWSELIVSLLEPCRSAAEKLLCYYAFPQCEWSKGFPQSKPLCQEDCIAVRESFCNREWAMLEDNRQRGVYFKSRGHFRLPDCDQLPLHSNRSSSDSCSHAELTTFRKSDATYDCIKGRGRFYQGTINVTKHGIACQRWDQQSPHAHNRPPFVFPEIWNSENYCRNAGGEEPMPWCYTQDPFIRWQHCDIAVCDSDKVVSNVSEKASTTIKSIPLLVYEYFLTLVRQPLSTIIQPDHPLALPMGAALLSLVLIIICLILAFSVRAIFRRQHLYTQTMTSIAGISDDLDLSKLPSNCAYHCTSVHLNPKLEALEYPRNKIVYVRDIGCGAFGRVFMAKAPGLIPTEETTIVAVKVLRDEATEDMQSDFEREATLMAEFDHKNVVKLLGVCAIVRLPNADDTFIEHPKKLSQADLVNLARQIAAGMVYLSGKRFVHRDLSARNCLVNDQMEVKISDFGLSQRITSINYYRADIEKDAVPIRWMPLESILFGRFTTASDVWAFGVLLWEIFSFSLQPYYGLSHEQVINYLKDGNLLAAPESCLPSVYALMRSCWQAEASARPSFQALENSLNDLYAILTNECANSNDTLSTAANESLLDV</sequence>
<dbReference type="PROSITE" id="PS50070">
    <property type="entry name" value="KRINGLE_2"/>
    <property type="match status" value="1"/>
</dbReference>
<evidence type="ECO:0000256" key="20">
    <source>
        <dbReference type="ARBA" id="ARBA00051243"/>
    </source>
</evidence>
<evidence type="ECO:0000256" key="22">
    <source>
        <dbReference type="PIRSR" id="PIRSR000615-2"/>
    </source>
</evidence>
<evidence type="ECO:0000256" key="11">
    <source>
        <dbReference type="ARBA" id="ARBA00022777"/>
    </source>
</evidence>
<keyword evidence="4" id="KW-1003">Cell membrane</keyword>
<dbReference type="Pfam" id="PF01392">
    <property type="entry name" value="Fz"/>
    <property type="match status" value="1"/>
</dbReference>
<evidence type="ECO:0000256" key="23">
    <source>
        <dbReference type="PIRSR" id="PIRSR000615-3"/>
    </source>
</evidence>
<keyword evidence="23" id="KW-0479">Metal-binding</keyword>
<comment type="caution">
    <text evidence="32">The sequence shown here is derived from an EMBL/GenBank/DDBJ whole genome shotgun (WGS) entry which is preliminary data.</text>
</comment>
<keyword evidence="33" id="KW-1185">Reference proteome</keyword>
<dbReference type="InterPro" id="IPR003599">
    <property type="entry name" value="Ig_sub"/>
</dbReference>
<evidence type="ECO:0000259" key="29">
    <source>
        <dbReference type="PROSITE" id="PS50038"/>
    </source>
</evidence>
<dbReference type="GO" id="GO:0017147">
    <property type="term" value="F:Wnt-protein binding"/>
    <property type="evidence" value="ECO:0007669"/>
    <property type="project" value="TreeGrafter"/>
</dbReference>
<feature type="signal peptide" evidence="27">
    <location>
        <begin position="1"/>
        <end position="27"/>
    </location>
</feature>
<feature type="transmembrane region" description="Helical" evidence="26">
    <location>
        <begin position="527"/>
        <end position="555"/>
    </location>
</feature>
<evidence type="ECO:0000256" key="19">
    <source>
        <dbReference type="ARBA" id="ARBA00023319"/>
    </source>
</evidence>
<keyword evidence="10 22" id="KW-0547">Nucleotide-binding</keyword>
<dbReference type="GO" id="GO:0005886">
    <property type="term" value="C:plasma membrane"/>
    <property type="evidence" value="ECO:0007669"/>
    <property type="project" value="UniProtKB-SubCell"/>
</dbReference>
<evidence type="ECO:0000256" key="14">
    <source>
        <dbReference type="ARBA" id="ARBA00023136"/>
    </source>
</evidence>
<keyword evidence="15" id="KW-0829">Tyrosine-protein kinase</keyword>
<dbReference type="GO" id="GO:0005524">
    <property type="term" value="F:ATP binding"/>
    <property type="evidence" value="ECO:0007669"/>
    <property type="project" value="UniProtKB-UniRule"/>
</dbReference>
<evidence type="ECO:0000256" key="2">
    <source>
        <dbReference type="ARBA" id="ARBA00011902"/>
    </source>
</evidence>
<dbReference type="Proteomes" id="UP001142055">
    <property type="component" value="Chromosome 1"/>
</dbReference>
<dbReference type="PROSITE" id="PS50038">
    <property type="entry name" value="FZ"/>
    <property type="match status" value="1"/>
</dbReference>
<evidence type="ECO:0000256" key="5">
    <source>
        <dbReference type="ARBA" id="ARBA00022553"/>
    </source>
</evidence>
<dbReference type="Gene3D" id="2.40.20.10">
    <property type="entry name" value="Plasminogen Kringle 4"/>
    <property type="match status" value="1"/>
</dbReference>
<feature type="binding site" evidence="23">
    <location>
        <position position="729"/>
    </location>
    <ligand>
        <name>Mg(2+)</name>
        <dbReference type="ChEBI" id="CHEBI:18420"/>
    </ligand>
</feature>
<evidence type="ECO:0000256" key="4">
    <source>
        <dbReference type="ARBA" id="ARBA00022475"/>
    </source>
</evidence>
<keyword evidence="3" id="KW-0217">Developmental protein</keyword>
<evidence type="ECO:0000256" key="25">
    <source>
        <dbReference type="PROSITE-ProRule" id="PRU10141"/>
    </source>
</evidence>
<dbReference type="GO" id="GO:0007169">
    <property type="term" value="P:cell surface receptor protein tyrosine kinase signaling pathway"/>
    <property type="evidence" value="ECO:0007669"/>
    <property type="project" value="TreeGrafter"/>
</dbReference>
<dbReference type="SMART" id="SM00408">
    <property type="entry name" value="IGc2"/>
    <property type="match status" value="1"/>
</dbReference>
<name>A0A9Q0MF08_BLOTA</name>
<comment type="subcellular location">
    <subcellularLocation>
        <location evidence="1">Cell membrane</location>
        <topology evidence="1">Single-pass type I membrane protein</topology>
    </subcellularLocation>
</comment>
<dbReference type="Gene3D" id="1.10.2000.10">
    <property type="entry name" value="Frizzled cysteine-rich domain"/>
    <property type="match status" value="1"/>
</dbReference>
<dbReference type="SUPFAM" id="SSF48726">
    <property type="entry name" value="Immunoglobulin"/>
    <property type="match status" value="1"/>
</dbReference>
<dbReference type="InterPro" id="IPR038178">
    <property type="entry name" value="Kringle_sf"/>
</dbReference>
<evidence type="ECO:0000256" key="13">
    <source>
        <dbReference type="ARBA" id="ARBA00022989"/>
    </source>
</evidence>
<dbReference type="PROSITE" id="PS00107">
    <property type="entry name" value="PROTEIN_KINASE_ATP"/>
    <property type="match status" value="1"/>
</dbReference>
<dbReference type="Gene3D" id="1.10.510.10">
    <property type="entry name" value="Transferase(Phosphotransferase) domain 1"/>
    <property type="match status" value="1"/>
</dbReference>
<dbReference type="PANTHER" id="PTHR24416:SF317">
    <property type="entry name" value="MUSCLE, SKELETAL RECEPTOR TYROSINE-PROTEIN KINASE"/>
    <property type="match status" value="1"/>
</dbReference>
<dbReference type="InterPro" id="IPR036790">
    <property type="entry name" value="Frizzled_dom_sf"/>
</dbReference>
<feature type="binding site" evidence="25">
    <location>
        <position position="641"/>
    </location>
    <ligand>
        <name>ATP</name>
        <dbReference type="ChEBI" id="CHEBI:30616"/>
    </ligand>
</feature>
<keyword evidence="16" id="KW-1015">Disulfide bond</keyword>
<keyword evidence="8 26" id="KW-0812">Transmembrane</keyword>
<dbReference type="SUPFAM" id="SSF57440">
    <property type="entry name" value="Kringle-like"/>
    <property type="match status" value="1"/>
</dbReference>
<dbReference type="Pfam" id="PF13927">
    <property type="entry name" value="Ig_3"/>
    <property type="match status" value="1"/>
</dbReference>
<feature type="domain" description="Ig-like" evidence="31">
    <location>
        <begin position="31"/>
        <end position="126"/>
    </location>
</feature>
<dbReference type="SMART" id="SM00409">
    <property type="entry name" value="IG"/>
    <property type="match status" value="1"/>
</dbReference>
<feature type="binding site" evidence="22">
    <location>
        <position position="728"/>
    </location>
    <ligand>
        <name>ATP</name>
        <dbReference type="ChEBI" id="CHEBI:30616"/>
    </ligand>
</feature>
<evidence type="ECO:0000256" key="6">
    <source>
        <dbReference type="ARBA" id="ARBA00022572"/>
    </source>
</evidence>
<keyword evidence="6 24" id="KW-0420">Kringle</keyword>
<dbReference type="EC" id="2.7.10.1" evidence="2"/>
<evidence type="ECO:0000256" key="3">
    <source>
        <dbReference type="ARBA" id="ARBA00022473"/>
    </source>
</evidence>
<dbReference type="PRINTS" id="PR00109">
    <property type="entry name" value="TYRKINASE"/>
</dbReference>
<dbReference type="InterPro" id="IPR036179">
    <property type="entry name" value="Ig-like_dom_sf"/>
</dbReference>
<dbReference type="InterPro" id="IPR017441">
    <property type="entry name" value="Protein_kinase_ATP_BS"/>
</dbReference>
<dbReference type="InterPro" id="IPR001245">
    <property type="entry name" value="Ser-Thr/Tyr_kinase_cat_dom"/>
</dbReference>
<evidence type="ECO:0000313" key="32">
    <source>
        <dbReference type="EMBL" id="KAJ6224761.1"/>
    </source>
</evidence>
<dbReference type="InterPro" id="IPR000719">
    <property type="entry name" value="Prot_kinase_dom"/>
</dbReference>
<dbReference type="InterPro" id="IPR013806">
    <property type="entry name" value="Kringle-like"/>
</dbReference>
<dbReference type="Gene3D" id="3.30.200.20">
    <property type="entry name" value="Phosphorylase Kinase, domain 1"/>
    <property type="match status" value="1"/>
</dbReference>
<evidence type="ECO:0000256" key="26">
    <source>
        <dbReference type="SAM" id="Phobius"/>
    </source>
</evidence>
<dbReference type="EMBL" id="JAPWDV010000001">
    <property type="protein sequence ID" value="KAJ6224761.1"/>
    <property type="molecule type" value="Genomic_DNA"/>
</dbReference>
<dbReference type="PIRSF" id="PIRSF000615">
    <property type="entry name" value="TyrPK_CSF1-R"/>
    <property type="match status" value="1"/>
</dbReference>
<dbReference type="Pfam" id="PF07714">
    <property type="entry name" value="PK_Tyr_Ser-Thr"/>
    <property type="match status" value="1"/>
</dbReference>
<evidence type="ECO:0000313" key="33">
    <source>
        <dbReference type="Proteomes" id="UP001142055"/>
    </source>
</evidence>
<evidence type="ECO:0000256" key="7">
    <source>
        <dbReference type="ARBA" id="ARBA00022679"/>
    </source>
</evidence>
<accession>A0A9Q0MF08</accession>
<dbReference type="InterPro" id="IPR000001">
    <property type="entry name" value="Kringle"/>
</dbReference>
<reference evidence="32" key="1">
    <citation type="submission" date="2022-12" db="EMBL/GenBank/DDBJ databases">
        <title>Genome assemblies of Blomia tropicalis.</title>
        <authorList>
            <person name="Cui Y."/>
        </authorList>
    </citation>
    <scope>NUCLEOTIDE SEQUENCE</scope>
    <source>
        <tissue evidence="32">Adult mites</tissue>
    </source>
</reference>
<dbReference type="Gene3D" id="2.60.40.10">
    <property type="entry name" value="Immunoglobulins"/>
    <property type="match status" value="2"/>
</dbReference>
<dbReference type="PROSITE" id="PS00109">
    <property type="entry name" value="PROTEIN_KINASE_TYR"/>
    <property type="match status" value="1"/>
</dbReference>
<evidence type="ECO:0000256" key="9">
    <source>
        <dbReference type="ARBA" id="ARBA00022729"/>
    </source>
</evidence>
<comment type="caution">
    <text evidence="24">Lacks conserved residue(s) required for the propagation of feature annotation.</text>
</comment>
<evidence type="ECO:0000256" key="15">
    <source>
        <dbReference type="ARBA" id="ARBA00023137"/>
    </source>
</evidence>
<dbReference type="FunFam" id="1.10.2000.10:FF:000009">
    <property type="entry name" value="Muscle, skeletal, receptor tyrosine kinase"/>
    <property type="match status" value="1"/>
</dbReference>
<gene>
    <name evidence="32" type="ORF">RDWZM_003306</name>
</gene>
<dbReference type="InterPro" id="IPR013783">
    <property type="entry name" value="Ig-like_fold"/>
</dbReference>
<dbReference type="Pfam" id="PF00051">
    <property type="entry name" value="Kringle"/>
    <property type="match status" value="1"/>
</dbReference>
<feature type="domain" description="Protein kinase" evidence="28">
    <location>
        <begin position="607"/>
        <end position="863"/>
    </location>
</feature>
<dbReference type="InterPro" id="IPR003598">
    <property type="entry name" value="Ig_sub2"/>
</dbReference>
<protein>
    <recommendedName>
        <fullName evidence="2">receptor protein-tyrosine kinase</fullName>
        <ecNumber evidence="2">2.7.10.1</ecNumber>
    </recommendedName>
</protein>
<dbReference type="GO" id="GO:0043235">
    <property type="term" value="C:receptor complex"/>
    <property type="evidence" value="ECO:0007669"/>
    <property type="project" value="TreeGrafter"/>
</dbReference>
<organism evidence="32 33">
    <name type="scientific">Blomia tropicalis</name>
    <name type="common">Mite</name>
    <dbReference type="NCBI Taxonomy" id="40697"/>
    <lineage>
        <taxon>Eukaryota</taxon>
        <taxon>Metazoa</taxon>
        <taxon>Ecdysozoa</taxon>
        <taxon>Arthropoda</taxon>
        <taxon>Chelicerata</taxon>
        <taxon>Arachnida</taxon>
        <taxon>Acari</taxon>
        <taxon>Acariformes</taxon>
        <taxon>Sarcoptiformes</taxon>
        <taxon>Astigmata</taxon>
        <taxon>Glycyphagoidea</taxon>
        <taxon>Echimyopodidae</taxon>
        <taxon>Blomia</taxon>
    </lineage>
</organism>
<keyword evidence="5" id="KW-0597">Phosphoprotein</keyword>
<evidence type="ECO:0000259" key="31">
    <source>
        <dbReference type="PROSITE" id="PS50835"/>
    </source>
</evidence>
<evidence type="ECO:0000256" key="18">
    <source>
        <dbReference type="ARBA" id="ARBA00023180"/>
    </source>
</evidence>
<proteinExistence type="predicted"/>
<dbReference type="SMART" id="SM00130">
    <property type="entry name" value="KR"/>
    <property type="match status" value="1"/>
</dbReference>
<dbReference type="FunFam" id="1.10.510.10:FF:000554">
    <property type="entry name" value="Predicted protein"/>
    <property type="match status" value="1"/>
</dbReference>
<dbReference type="OMA" id="SECKAML"/>
<dbReference type="PRINTS" id="PR00018">
    <property type="entry name" value="KRINGLE"/>
</dbReference>
<keyword evidence="12 22" id="KW-0067">ATP-binding</keyword>
<evidence type="ECO:0000256" key="1">
    <source>
        <dbReference type="ARBA" id="ARBA00004251"/>
    </source>
</evidence>
<evidence type="ECO:0000256" key="21">
    <source>
        <dbReference type="PIRSR" id="PIRSR000615-1"/>
    </source>
</evidence>
<dbReference type="InterPro" id="IPR050122">
    <property type="entry name" value="RTK"/>
</dbReference>
<dbReference type="PROSITE" id="PS00021">
    <property type="entry name" value="KRINGLE_1"/>
    <property type="match status" value="1"/>
</dbReference>
<keyword evidence="18" id="KW-0325">Glycoprotein</keyword>
<feature type="binding site" evidence="23">
    <location>
        <position position="742"/>
    </location>
    <ligand>
        <name>Mg(2+)</name>
        <dbReference type="ChEBI" id="CHEBI:18420"/>
    </ligand>
</feature>
<dbReference type="InterPro" id="IPR007110">
    <property type="entry name" value="Ig-like_dom"/>
</dbReference>
<evidence type="ECO:0000256" key="27">
    <source>
        <dbReference type="SAM" id="SignalP"/>
    </source>
</evidence>
<dbReference type="PROSITE" id="PS50011">
    <property type="entry name" value="PROTEIN_KINASE_DOM"/>
    <property type="match status" value="1"/>
</dbReference>
<dbReference type="PANTHER" id="PTHR24416">
    <property type="entry name" value="TYROSINE-PROTEIN KINASE RECEPTOR"/>
    <property type="match status" value="1"/>
</dbReference>
<dbReference type="InterPro" id="IPR008266">
    <property type="entry name" value="Tyr_kinase_AS"/>
</dbReference>
<dbReference type="SUPFAM" id="SSF56112">
    <property type="entry name" value="Protein kinase-like (PK-like)"/>
    <property type="match status" value="1"/>
</dbReference>
<keyword evidence="13 26" id="KW-1133">Transmembrane helix</keyword>
<dbReference type="GO" id="GO:0004714">
    <property type="term" value="F:transmembrane receptor protein tyrosine kinase activity"/>
    <property type="evidence" value="ECO:0007669"/>
    <property type="project" value="UniProtKB-EC"/>
</dbReference>
<keyword evidence="9 27" id="KW-0732">Signal</keyword>
<evidence type="ECO:0000256" key="17">
    <source>
        <dbReference type="ARBA" id="ARBA00023170"/>
    </source>
</evidence>
<comment type="catalytic activity">
    <reaction evidence="20">
        <text>L-tyrosyl-[protein] + ATP = O-phospho-L-tyrosyl-[protein] + ADP + H(+)</text>
        <dbReference type="Rhea" id="RHEA:10596"/>
        <dbReference type="Rhea" id="RHEA-COMP:10136"/>
        <dbReference type="Rhea" id="RHEA-COMP:20101"/>
        <dbReference type="ChEBI" id="CHEBI:15378"/>
        <dbReference type="ChEBI" id="CHEBI:30616"/>
        <dbReference type="ChEBI" id="CHEBI:46858"/>
        <dbReference type="ChEBI" id="CHEBI:61978"/>
        <dbReference type="ChEBI" id="CHEBI:456216"/>
        <dbReference type="EC" id="2.7.10.1"/>
    </reaction>
</comment>
<keyword evidence="14 26" id="KW-0472">Membrane</keyword>
<dbReference type="GO" id="GO:0046872">
    <property type="term" value="F:metal ion binding"/>
    <property type="evidence" value="ECO:0007669"/>
    <property type="project" value="UniProtKB-KW"/>
</dbReference>
<evidence type="ECO:0000256" key="16">
    <source>
        <dbReference type="ARBA" id="ARBA00023157"/>
    </source>
</evidence>
<dbReference type="InterPro" id="IPR020067">
    <property type="entry name" value="Frizzled_dom"/>
</dbReference>
<evidence type="ECO:0000256" key="10">
    <source>
        <dbReference type="ARBA" id="ARBA00022741"/>
    </source>
</evidence>
<dbReference type="GO" id="GO:0045202">
    <property type="term" value="C:synapse"/>
    <property type="evidence" value="ECO:0007669"/>
    <property type="project" value="UniProtKB-SubCell"/>
</dbReference>
<feature type="domain" description="Kringle" evidence="30">
    <location>
        <begin position="402"/>
        <end position="481"/>
    </location>
</feature>
<dbReference type="AlphaFoldDB" id="A0A9Q0MF08"/>
<keyword evidence="7" id="KW-0808">Transferase</keyword>
<evidence type="ECO:0000256" key="8">
    <source>
        <dbReference type="ARBA" id="ARBA00022692"/>
    </source>
</evidence>
<evidence type="ECO:0000256" key="24">
    <source>
        <dbReference type="PROSITE-ProRule" id="PRU00121"/>
    </source>
</evidence>